<proteinExistence type="predicted"/>
<comment type="caution">
    <text evidence="1">The sequence shown here is derived from an EMBL/GenBank/DDBJ whole genome shotgun (WGS) entry which is preliminary data.</text>
</comment>
<dbReference type="AlphaFoldDB" id="A0A3L8SKC0"/>
<evidence type="ECO:0000313" key="2">
    <source>
        <dbReference type="Proteomes" id="UP000276834"/>
    </source>
</evidence>
<dbReference type="EMBL" id="QUSF01000015">
    <property type="protein sequence ID" value="RLW03545.1"/>
    <property type="molecule type" value="Genomic_DNA"/>
</dbReference>
<accession>A0A3L8SKC0</accession>
<name>A0A3L8SKC0_CHLGU</name>
<sequence>AEELKGFGAVGDDFVSQREFHPPGAELHSPGGQVELEKAHGAAALPRMPCEVCGNKLRVFKSFTSPSARSSPVKELNLSGGTLQLEKRTLYQENQKRQVHLKSLGHPFVVQYNDGNAEVVSMWVCRMLEERRAQGPQ</sequence>
<organism evidence="1 2">
    <name type="scientific">Chloebia gouldiae</name>
    <name type="common">Gouldian finch</name>
    <name type="synonym">Erythrura gouldiae</name>
    <dbReference type="NCBI Taxonomy" id="44316"/>
    <lineage>
        <taxon>Eukaryota</taxon>
        <taxon>Metazoa</taxon>
        <taxon>Chordata</taxon>
        <taxon>Craniata</taxon>
        <taxon>Vertebrata</taxon>
        <taxon>Euteleostomi</taxon>
        <taxon>Archelosauria</taxon>
        <taxon>Archosauria</taxon>
        <taxon>Dinosauria</taxon>
        <taxon>Saurischia</taxon>
        <taxon>Theropoda</taxon>
        <taxon>Coelurosauria</taxon>
        <taxon>Aves</taxon>
        <taxon>Neognathae</taxon>
        <taxon>Neoaves</taxon>
        <taxon>Telluraves</taxon>
        <taxon>Australaves</taxon>
        <taxon>Passeriformes</taxon>
        <taxon>Passeroidea</taxon>
        <taxon>Passeridae</taxon>
        <taxon>Chloebia</taxon>
    </lineage>
</organism>
<reference evidence="1 2" key="1">
    <citation type="journal article" date="2018" name="Proc. R. Soc. B">
        <title>A non-coding region near Follistatin controls head colour polymorphism in the Gouldian finch.</title>
        <authorList>
            <person name="Toomey M.B."/>
            <person name="Marques C.I."/>
            <person name="Andrade P."/>
            <person name="Araujo P.M."/>
            <person name="Sabatino S."/>
            <person name="Gazda M.A."/>
            <person name="Afonso S."/>
            <person name="Lopes R.J."/>
            <person name="Corbo J.C."/>
            <person name="Carneiro M."/>
        </authorList>
    </citation>
    <scope>NUCLEOTIDE SEQUENCE [LARGE SCALE GENOMIC DNA]</scope>
    <source>
        <strain evidence="1">Red01</strain>
        <tissue evidence="1">Muscle</tissue>
    </source>
</reference>
<evidence type="ECO:0000313" key="1">
    <source>
        <dbReference type="EMBL" id="RLW03545.1"/>
    </source>
</evidence>
<feature type="non-terminal residue" evidence="1">
    <location>
        <position position="1"/>
    </location>
</feature>
<dbReference type="OrthoDB" id="10252354at2759"/>
<keyword evidence="2" id="KW-1185">Reference proteome</keyword>
<dbReference type="Proteomes" id="UP000276834">
    <property type="component" value="Unassembled WGS sequence"/>
</dbReference>
<dbReference type="STRING" id="44316.ENSEGOP00005005735"/>
<protein>
    <submittedName>
        <fullName evidence="1">Uncharacterized protein</fullName>
    </submittedName>
</protein>
<gene>
    <name evidence="1" type="ORF">DV515_00006517</name>
</gene>